<evidence type="ECO:0000256" key="11">
    <source>
        <dbReference type="PIRSR" id="PIRSR610347-3"/>
    </source>
</evidence>
<dbReference type="Proteomes" id="UP000326268">
    <property type="component" value="Unassembled WGS sequence"/>
</dbReference>
<dbReference type="GeneID" id="43657802"/>
<dbReference type="FunFam" id="3.30.870.10:FF:000038">
    <property type="entry name" value="Probable tyrosyl-DNA phosphodiesterase"/>
    <property type="match status" value="1"/>
</dbReference>
<evidence type="ECO:0000313" key="13">
    <source>
        <dbReference type="EMBL" id="KAE8359871.1"/>
    </source>
</evidence>
<evidence type="ECO:0000256" key="7">
    <source>
        <dbReference type="ARBA" id="ARBA00023204"/>
    </source>
</evidence>
<dbReference type="Gene3D" id="3.30.870.10">
    <property type="entry name" value="Endonuclease Chain A"/>
    <property type="match status" value="2"/>
</dbReference>
<dbReference type="RefSeq" id="XP_031922952.1">
    <property type="nucleotide sequence ID" value="XM_032073356.1"/>
</dbReference>
<keyword evidence="7" id="KW-0234">DNA repair</keyword>
<dbReference type="GO" id="GO:0003697">
    <property type="term" value="F:single-stranded DNA binding"/>
    <property type="evidence" value="ECO:0007669"/>
    <property type="project" value="TreeGrafter"/>
</dbReference>
<feature type="active site" description="Nucleophile" evidence="9">
    <location>
        <position position="194"/>
    </location>
</feature>
<comment type="similarity">
    <text evidence="2">Belongs to the tyrosyl-DNA phosphodiesterase family.</text>
</comment>
<reference evidence="13 14" key="1">
    <citation type="submission" date="2019-04" db="EMBL/GenBank/DDBJ databases">
        <title>Friends and foes A comparative genomics studyof 23 Aspergillus species from section Flavi.</title>
        <authorList>
            <consortium name="DOE Joint Genome Institute"/>
            <person name="Kjaerbolling I."/>
            <person name="Vesth T."/>
            <person name="Frisvad J.C."/>
            <person name="Nybo J.L."/>
            <person name="Theobald S."/>
            <person name="Kildgaard S."/>
            <person name="Isbrandt T."/>
            <person name="Kuo A."/>
            <person name="Sato A."/>
            <person name="Lyhne E.K."/>
            <person name="Kogle M.E."/>
            <person name="Wiebenga A."/>
            <person name="Kun R.S."/>
            <person name="Lubbers R.J."/>
            <person name="Makela M.R."/>
            <person name="Barry K."/>
            <person name="Chovatia M."/>
            <person name="Clum A."/>
            <person name="Daum C."/>
            <person name="Haridas S."/>
            <person name="He G."/>
            <person name="LaButti K."/>
            <person name="Lipzen A."/>
            <person name="Mondo S."/>
            <person name="Riley R."/>
            <person name="Salamov A."/>
            <person name="Simmons B.A."/>
            <person name="Magnuson J.K."/>
            <person name="Henrissat B."/>
            <person name="Mortensen U.H."/>
            <person name="Larsen T.O."/>
            <person name="Devries R.P."/>
            <person name="Grigoriev I.V."/>
            <person name="Machida M."/>
            <person name="Baker S.E."/>
            <person name="Andersen M.R."/>
        </authorList>
    </citation>
    <scope>NUCLEOTIDE SEQUENCE [LARGE SCALE GENOMIC DNA]</scope>
    <source>
        <strain evidence="13 14">CBS 763.97</strain>
    </source>
</reference>
<keyword evidence="8" id="KW-0539">Nucleus</keyword>
<evidence type="ECO:0000256" key="4">
    <source>
        <dbReference type="ARBA" id="ARBA00022763"/>
    </source>
</evidence>
<accession>A0A5N6ZQG5</accession>
<dbReference type="GO" id="GO:0006281">
    <property type="term" value="P:DNA repair"/>
    <property type="evidence" value="ECO:0007669"/>
    <property type="project" value="UniProtKB-KW"/>
</dbReference>
<keyword evidence="5" id="KW-0378">Hydrolase</keyword>
<protein>
    <submittedName>
        <fullName evidence="13">Tyrosyl-DNA phosphodiesterase I</fullName>
    </submittedName>
</protein>
<keyword evidence="3" id="KW-0540">Nuclease</keyword>
<feature type="site" description="Interaction with DNA" evidence="11">
    <location>
        <position position="470"/>
    </location>
</feature>
<dbReference type="FunFam" id="3.30.870.10:FF:000047">
    <property type="entry name" value="Probable tyrosyl-DNA phosphodiesterase"/>
    <property type="match status" value="1"/>
</dbReference>
<evidence type="ECO:0000256" key="2">
    <source>
        <dbReference type="ARBA" id="ARBA00010205"/>
    </source>
</evidence>
<evidence type="ECO:0000313" key="14">
    <source>
        <dbReference type="Proteomes" id="UP000326268"/>
    </source>
</evidence>
<feature type="region of interest" description="Disordered" evidence="12">
    <location>
        <begin position="1"/>
        <end position="92"/>
    </location>
</feature>
<keyword evidence="6" id="KW-0269">Exonuclease</keyword>
<evidence type="ECO:0000256" key="10">
    <source>
        <dbReference type="PIRSR" id="PIRSR610347-2"/>
    </source>
</evidence>
<evidence type="ECO:0000256" key="6">
    <source>
        <dbReference type="ARBA" id="ARBA00022839"/>
    </source>
</evidence>
<dbReference type="AlphaFoldDB" id="A0A5N6ZQG5"/>
<keyword evidence="4" id="KW-0227">DNA damage</keyword>
<feature type="compositionally biased region" description="Low complexity" evidence="12">
    <location>
        <begin position="42"/>
        <end position="62"/>
    </location>
</feature>
<feature type="binding site" evidence="10">
    <location>
        <position position="445"/>
    </location>
    <ligand>
        <name>substrate</name>
    </ligand>
</feature>
<proteinExistence type="inferred from homology"/>
<sequence length="574" mass="64612">MSDEHPAKRIKLSSSVSAETNKNHPESTEESSHIQGLESLRRSITPPSPSSRSQRRSQSQSGPPQPVKDAEEEEEEEEECEGTQKPRVIPSPFQLTHIRDLAASSGNNVDTVRLRDILGDPMIRECWQFNYLHDVDFIMSQFDEDVRRLVKVKVVHGSWKRDAPNRVRIDEACSRYPNVEAIVAYMPEAFGTHHSKMMILLRHDDLAQVVIHTANMIPGDWANMCQAVWRSPLLPLQRTDDRGEDLTLGSGARFKRDLLAYLSEYGPKKTGPLVEQLRKYDFRAIRAALVASVPSKQKINDLDSQKTLWGWPALKDIMRHIPPAQESNKTTTPHIVTQISSVATLGQTDKWLKDVLFASLSPASASTRQPKYSIIFPTADEIRRSLNGYGSGGSIHMKLQSAAQQKQLQYMQPYLRHWAGDHDTAEPSHTSKQDAGRRRAAPHIKTYIRFSDAGKMDTIDWAMVTSANLSTQAWGAAVNASGEVRICSWEIGVAVWPQLYVKDTESATMVPSFKRDTPESLENKDNETTTTDTVIGLRMPYNLPLTPYTAHDTPWCATAQHLEPDWLGQTWTLD</sequence>
<feature type="compositionally biased region" description="Acidic residues" evidence="12">
    <location>
        <begin position="70"/>
        <end position="81"/>
    </location>
</feature>
<dbReference type="CDD" id="cd09194">
    <property type="entry name" value="PLDc_yTdp1_1"/>
    <property type="match status" value="1"/>
</dbReference>
<evidence type="ECO:0000256" key="1">
    <source>
        <dbReference type="ARBA" id="ARBA00004123"/>
    </source>
</evidence>
<dbReference type="Pfam" id="PF06087">
    <property type="entry name" value="Tyr-DNA_phospho"/>
    <property type="match status" value="1"/>
</dbReference>
<dbReference type="GO" id="GO:0004527">
    <property type="term" value="F:exonuclease activity"/>
    <property type="evidence" value="ECO:0007669"/>
    <property type="project" value="UniProtKB-KW"/>
</dbReference>
<feature type="active site" description="Proton donor/acceptor" evidence="9">
    <location>
        <position position="443"/>
    </location>
</feature>
<feature type="compositionally biased region" description="Basic and acidic residues" evidence="12">
    <location>
        <begin position="21"/>
        <end position="32"/>
    </location>
</feature>
<dbReference type="PANTHER" id="PTHR12415">
    <property type="entry name" value="TYROSYL-DNA PHOSPHODIESTERASE 1"/>
    <property type="match status" value="1"/>
</dbReference>
<organism evidence="13 14">
    <name type="scientific">Aspergillus caelatus</name>
    <dbReference type="NCBI Taxonomy" id="61420"/>
    <lineage>
        <taxon>Eukaryota</taxon>
        <taxon>Fungi</taxon>
        <taxon>Dikarya</taxon>
        <taxon>Ascomycota</taxon>
        <taxon>Pezizomycotina</taxon>
        <taxon>Eurotiomycetes</taxon>
        <taxon>Eurotiomycetidae</taxon>
        <taxon>Eurotiales</taxon>
        <taxon>Aspergillaceae</taxon>
        <taxon>Aspergillus</taxon>
        <taxon>Aspergillus subgen. Circumdati</taxon>
    </lineage>
</organism>
<feature type="binding site" evidence="10">
    <location>
        <position position="196"/>
    </location>
    <ligand>
        <name>substrate</name>
    </ligand>
</feature>
<keyword evidence="14" id="KW-1185">Reference proteome</keyword>
<dbReference type="CDD" id="cd09123">
    <property type="entry name" value="PLDc_Tdp1_2"/>
    <property type="match status" value="1"/>
</dbReference>
<evidence type="ECO:0000256" key="3">
    <source>
        <dbReference type="ARBA" id="ARBA00022722"/>
    </source>
</evidence>
<dbReference type="GO" id="GO:0003690">
    <property type="term" value="F:double-stranded DNA binding"/>
    <property type="evidence" value="ECO:0007669"/>
    <property type="project" value="TreeGrafter"/>
</dbReference>
<evidence type="ECO:0000256" key="9">
    <source>
        <dbReference type="PIRSR" id="PIRSR610347-1"/>
    </source>
</evidence>
<evidence type="ECO:0000256" key="12">
    <source>
        <dbReference type="SAM" id="MobiDB-lite"/>
    </source>
</evidence>
<dbReference type="OrthoDB" id="47785at2759"/>
<evidence type="ECO:0000256" key="5">
    <source>
        <dbReference type="ARBA" id="ARBA00022801"/>
    </source>
</evidence>
<evidence type="ECO:0000256" key="8">
    <source>
        <dbReference type="ARBA" id="ARBA00023242"/>
    </source>
</evidence>
<name>A0A5N6ZQG5_9EURO</name>
<dbReference type="PANTHER" id="PTHR12415:SF0">
    <property type="entry name" value="TYROSYL-DNA PHOSPHODIESTERASE 1"/>
    <property type="match status" value="1"/>
</dbReference>
<comment type="subcellular location">
    <subcellularLocation>
        <location evidence="1">Nucleus</location>
    </subcellularLocation>
</comment>
<gene>
    <name evidence="13" type="ORF">BDV27DRAFT_162213</name>
</gene>
<dbReference type="SUPFAM" id="SSF56024">
    <property type="entry name" value="Phospholipase D/nuclease"/>
    <property type="match status" value="2"/>
</dbReference>
<dbReference type="EMBL" id="ML737802">
    <property type="protein sequence ID" value="KAE8359871.1"/>
    <property type="molecule type" value="Genomic_DNA"/>
</dbReference>
<dbReference type="InterPro" id="IPR010347">
    <property type="entry name" value="Tdp1"/>
</dbReference>
<dbReference type="GO" id="GO:0005634">
    <property type="term" value="C:nucleus"/>
    <property type="evidence" value="ECO:0007669"/>
    <property type="project" value="UniProtKB-SubCell"/>
</dbReference>
<dbReference type="GO" id="GO:0017005">
    <property type="term" value="F:3'-tyrosyl-DNA phosphodiesterase activity"/>
    <property type="evidence" value="ECO:0007669"/>
    <property type="project" value="TreeGrafter"/>
</dbReference>